<protein>
    <submittedName>
        <fullName evidence="2">Uncharacterized protein</fullName>
    </submittedName>
</protein>
<feature type="non-terminal residue" evidence="2">
    <location>
        <position position="1"/>
    </location>
</feature>
<keyword evidence="3" id="KW-1185">Reference proteome</keyword>
<evidence type="ECO:0000313" key="3">
    <source>
        <dbReference type="Proteomes" id="UP000325440"/>
    </source>
</evidence>
<sequence length="53" mass="5995">PQQPTTENATGNNVPTTTLRRRLQRPQQRPVTDTDVESRPTGMATADVRLQHR</sequence>
<evidence type="ECO:0000313" key="2">
    <source>
        <dbReference type="EMBL" id="VVC31703.1"/>
    </source>
</evidence>
<feature type="compositionally biased region" description="Polar residues" evidence="1">
    <location>
        <begin position="1"/>
        <end position="14"/>
    </location>
</feature>
<reference evidence="2 3" key="1">
    <citation type="submission" date="2019-08" db="EMBL/GenBank/DDBJ databases">
        <authorList>
            <person name="Alioto T."/>
            <person name="Alioto T."/>
            <person name="Gomez Garrido J."/>
        </authorList>
    </citation>
    <scope>NUCLEOTIDE SEQUENCE [LARGE SCALE GENOMIC DNA]</scope>
</reference>
<evidence type="ECO:0000256" key="1">
    <source>
        <dbReference type="SAM" id="MobiDB-lite"/>
    </source>
</evidence>
<feature type="region of interest" description="Disordered" evidence="1">
    <location>
        <begin position="1"/>
        <end position="53"/>
    </location>
</feature>
<dbReference type="Proteomes" id="UP000325440">
    <property type="component" value="Unassembled WGS sequence"/>
</dbReference>
<dbReference type="AlphaFoldDB" id="A0A5E4MHJ2"/>
<gene>
    <name evidence="2" type="ORF">CINCED_3A007517</name>
</gene>
<accession>A0A5E4MHJ2</accession>
<organism evidence="2 3">
    <name type="scientific">Cinara cedri</name>
    <dbReference type="NCBI Taxonomy" id="506608"/>
    <lineage>
        <taxon>Eukaryota</taxon>
        <taxon>Metazoa</taxon>
        <taxon>Ecdysozoa</taxon>
        <taxon>Arthropoda</taxon>
        <taxon>Hexapoda</taxon>
        <taxon>Insecta</taxon>
        <taxon>Pterygota</taxon>
        <taxon>Neoptera</taxon>
        <taxon>Paraneoptera</taxon>
        <taxon>Hemiptera</taxon>
        <taxon>Sternorrhyncha</taxon>
        <taxon>Aphidomorpha</taxon>
        <taxon>Aphidoidea</taxon>
        <taxon>Aphididae</taxon>
        <taxon>Lachninae</taxon>
        <taxon>Cinara</taxon>
    </lineage>
</organism>
<name>A0A5E4MHJ2_9HEMI</name>
<proteinExistence type="predicted"/>
<dbReference type="EMBL" id="CABPRJ010000951">
    <property type="protein sequence ID" value="VVC31703.1"/>
    <property type="molecule type" value="Genomic_DNA"/>
</dbReference>